<accession>A0A128EI87</accession>
<dbReference type="PRINTS" id="PR00081">
    <property type="entry name" value="GDHRDH"/>
</dbReference>
<evidence type="ECO:0000256" key="3">
    <source>
        <dbReference type="RuleBase" id="RU000363"/>
    </source>
</evidence>
<dbReference type="InterPro" id="IPR002347">
    <property type="entry name" value="SDR_fam"/>
</dbReference>
<evidence type="ECO:0000256" key="1">
    <source>
        <dbReference type="ARBA" id="ARBA00006484"/>
    </source>
</evidence>
<dbReference type="Proteomes" id="UP000069632">
    <property type="component" value="Unassembled WGS sequence"/>
</dbReference>
<proteinExistence type="inferred from homology"/>
<evidence type="ECO:0000313" key="4">
    <source>
        <dbReference type="EMBL" id="CZE48526.1"/>
    </source>
</evidence>
<sequence>MNKTAFITGATSGFGEASAKALARDGYNIIILGRRKDRLEKLANELKPTKTHIIKADVRDKDAILSAVEALPEEFKRIEILVNNAGLALGQEKVLDASLDDFETMIDTNIKGLLYVTKAVLPIMSAQKSGYIFNIGSIAGNWPYPGGNVYGATKAFVKQFSFNLRNDIKGTNIRVTNIEPGIAKTEFSLVRFKGDEAKSEAVYDGTKYLVADDIARIISDCAKMPAHVNINSLEVMATTQTWAGFAFER</sequence>
<keyword evidence="2 4" id="KW-0560">Oxidoreductase</keyword>
<dbReference type="PANTHER" id="PTHR42901">
    <property type="entry name" value="ALCOHOL DEHYDROGENASE"/>
    <property type="match status" value="1"/>
</dbReference>
<dbReference type="PANTHER" id="PTHR42901:SF1">
    <property type="entry name" value="ALCOHOL DEHYDROGENASE"/>
    <property type="match status" value="1"/>
</dbReference>
<dbReference type="PROSITE" id="PS00061">
    <property type="entry name" value="ADH_SHORT"/>
    <property type="match status" value="1"/>
</dbReference>
<dbReference type="EMBL" id="FIZP01000008">
    <property type="protein sequence ID" value="CZE48526.1"/>
    <property type="molecule type" value="Genomic_DNA"/>
</dbReference>
<dbReference type="GO" id="GO:0016616">
    <property type="term" value="F:oxidoreductase activity, acting on the CH-OH group of donors, NAD or NADP as acceptor"/>
    <property type="evidence" value="ECO:0007669"/>
    <property type="project" value="UniProtKB-ARBA"/>
</dbReference>
<organism evidence="4 5">
    <name type="scientific">Campylobacter geochelonis</name>
    <dbReference type="NCBI Taxonomy" id="1780362"/>
    <lineage>
        <taxon>Bacteria</taxon>
        <taxon>Pseudomonadati</taxon>
        <taxon>Campylobacterota</taxon>
        <taxon>Epsilonproteobacteria</taxon>
        <taxon>Campylobacterales</taxon>
        <taxon>Campylobacteraceae</taxon>
        <taxon>Campylobacter</taxon>
    </lineage>
</organism>
<dbReference type="PIRSF" id="PIRSF000126">
    <property type="entry name" value="11-beta-HSD1"/>
    <property type="match status" value="1"/>
</dbReference>
<protein>
    <submittedName>
        <fullName evidence="4">NADP-dependent l-serine/l-allo-threonine dehydrogenase ydfg</fullName>
        <ecNumber evidence="4">1.1.1.-</ecNumber>
    </submittedName>
</protein>
<evidence type="ECO:0000313" key="5">
    <source>
        <dbReference type="Proteomes" id="UP000069632"/>
    </source>
</evidence>
<dbReference type="RefSeq" id="WP_075540391.1">
    <property type="nucleotide sequence ID" value="NZ_CP053844.1"/>
</dbReference>
<comment type="similarity">
    <text evidence="1 3">Belongs to the short-chain dehydrogenases/reductases (SDR) family.</text>
</comment>
<name>A0A128EI87_9BACT</name>
<dbReference type="FunFam" id="3.40.50.720:FF:000047">
    <property type="entry name" value="NADP-dependent L-serine/L-allo-threonine dehydrogenase"/>
    <property type="match status" value="1"/>
</dbReference>
<dbReference type="InterPro" id="IPR020904">
    <property type="entry name" value="Sc_DH/Rdtase_CS"/>
</dbReference>
<dbReference type="Pfam" id="PF00106">
    <property type="entry name" value="adh_short"/>
    <property type="match status" value="1"/>
</dbReference>
<dbReference type="SUPFAM" id="SSF51735">
    <property type="entry name" value="NAD(P)-binding Rossmann-fold domains"/>
    <property type="match status" value="1"/>
</dbReference>
<keyword evidence="5" id="KW-1185">Reference proteome</keyword>
<dbReference type="Gene3D" id="3.40.50.720">
    <property type="entry name" value="NAD(P)-binding Rossmann-like Domain"/>
    <property type="match status" value="1"/>
</dbReference>
<dbReference type="AlphaFoldDB" id="A0A128EI87"/>
<dbReference type="EC" id="1.1.1.-" evidence="4"/>
<reference evidence="4 5" key="1">
    <citation type="submission" date="2016-02" db="EMBL/GenBank/DDBJ databases">
        <authorList>
            <consortium name="Pathogen Informatics"/>
        </authorList>
    </citation>
    <scope>NUCLEOTIDE SEQUENCE [LARGE SCALE GENOMIC DNA]</scope>
    <source>
        <strain evidence="4 5">RC20</strain>
    </source>
</reference>
<dbReference type="OrthoDB" id="658698at2"/>
<dbReference type="PRINTS" id="PR00080">
    <property type="entry name" value="SDRFAMILY"/>
</dbReference>
<evidence type="ECO:0000256" key="2">
    <source>
        <dbReference type="ARBA" id="ARBA00023002"/>
    </source>
</evidence>
<gene>
    <name evidence="4" type="primary">ydfG</name>
    <name evidence="4" type="ORF">ERS672216_01461</name>
</gene>
<dbReference type="InterPro" id="IPR036291">
    <property type="entry name" value="NAD(P)-bd_dom_sf"/>
</dbReference>